<feature type="region of interest" description="Disordered" evidence="1">
    <location>
        <begin position="86"/>
        <end position="105"/>
    </location>
</feature>
<dbReference type="EMBL" id="HBUE01214636">
    <property type="protein sequence ID" value="CAG6536160.1"/>
    <property type="molecule type" value="Transcribed_RNA"/>
</dbReference>
<dbReference type="EMBL" id="HBUE01003361">
    <property type="protein sequence ID" value="CAG6444658.1"/>
    <property type="molecule type" value="Transcribed_RNA"/>
</dbReference>
<dbReference type="EMBL" id="HBUE01003364">
    <property type="protein sequence ID" value="CAG6444666.1"/>
    <property type="molecule type" value="Transcribed_RNA"/>
</dbReference>
<dbReference type="EMBL" id="HBUE01214643">
    <property type="protein sequence ID" value="CAG6536179.1"/>
    <property type="molecule type" value="Transcribed_RNA"/>
</dbReference>
<protein>
    <submittedName>
        <fullName evidence="2">(northern house mosquito) hypothetical protein</fullName>
    </submittedName>
</protein>
<evidence type="ECO:0000313" key="2">
    <source>
        <dbReference type="EMBL" id="CAG6444658.1"/>
    </source>
</evidence>
<dbReference type="EMBL" id="HBUE01003358">
    <property type="protein sequence ID" value="CAG6444648.1"/>
    <property type="molecule type" value="Transcribed_RNA"/>
</dbReference>
<dbReference type="EMBL" id="HBUE01003362">
    <property type="protein sequence ID" value="CAG6444662.1"/>
    <property type="molecule type" value="Transcribed_RNA"/>
</dbReference>
<dbReference type="EMBL" id="HBUE01321152">
    <property type="protein sequence ID" value="CAG6588148.1"/>
    <property type="molecule type" value="Transcribed_RNA"/>
</dbReference>
<dbReference type="EMBL" id="HBUE01214637">
    <property type="protein sequence ID" value="CAG6536164.1"/>
    <property type="molecule type" value="Transcribed_RNA"/>
</dbReference>
<dbReference type="EMBL" id="HBUE01321160">
    <property type="protein sequence ID" value="CAG6588170.1"/>
    <property type="molecule type" value="Transcribed_RNA"/>
</dbReference>
<dbReference type="EMBL" id="HBUE01321156">
    <property type="protein sequence ID" value="CAG6588163.1"/>
    <property type="molecule type" value="Transcribed_RNA"/>
</dbReference>
<evidence type="ECO:0000256" key="1">
    <source>
        <dbReference type="SAM" id="MobiDB-lite"/>
    </source>
</evidence>
<dbReference type="EMBL" id="HBUE01321153">
    <property type="protein sequence ID" value="CAG6588151.1"/>
    <property type="molecule type" value="Transcribed_RNA"/>
</dbReference>
<proteinExistence type="predicted"/>
<dbReference type="EMBL" id="HBUE01321161">
    <property type="protein sequence ID" value="CAG6588174.1"/>
    <property type="molecule type" value="Transcribed_RNA"/>
</dbReference>
<accession>A0A8D8ESK0</accession>
<dbReference type="EMBL" id="HBUE01003359">
    <property type="protein sequence ID" value="CAG6444652.1"/>
    <property type="molecule type" value="Transcribed_RNA"/>
</dbReference>
<feature type="region of interest" description="Disordered" evidence="1">
    <location>
        <begin position="1"/>
        <end position="25"/>
    </location>
</feature>
<organism evidence="2">
    <name type="scientific">Culex pipiens</name>
    <name type="common">House mosquito</name>
    <dbReference type="NCBI Taxonomy" id="7175"/>
    <lineage>
        <taxon>Eukaryota</taxon>
        <taxon>Metazoa</taxon>
        <taxon>Ecdysozoa</taxon>
        <taxon>Arthropoda</taxon>
        <taxon>Hexapoda</taxon>
        <taxon>Insecta</taxon>
        <taxon>Pterygota</taxon>
        <taxon>Neoptera</taxon>
        <taxon>Endopterygota</taxon>
        <taxon>Diptera</taxon>
        <taxon>Nematocera</taxon>
        <taxon>Culicoidea</taxon>
        <taxon>Culicidae</taxon>
        <taxon>Culicinae</taxon>
        <taxon>Culicini</taxon>
        <taxon>Culex</taxon>
        <taxon>Culex</taxon>
    </lineage>
</organism>
<dbReference type="EMBL" id="HBUE01003360">
    <property type="protein sequence ID" value="CAG6444654.1"/>
    <property type="molecule type" value="Transcribed_RNA"/>
</dbReference>
<dbReference type="EMBL" id="HBUE01321155">
    <property type="protein sequence ID" value="CAG6588159.1"/>
    <property type="molecule type" value="Transcribed_RNA"/>
</dbReference>
<dbReference type="EMBL" id="HBUE01214644">
    <property type="protein sequence ID" value="CAG6536183.1"/>
    <property type="molecule type" value="Transcribed_RNA"/>
</dbReference>
<reference evidence="2" key="1">
    <citation type="submission" date="2021-05" db="EMBL/GenBank/DDBJ databases">
        <authorList>
            <person name="Alioto T."/>
            <person name="Alioto T."/>
            <person name="Gomez Garrido J."/>
        </authorList>
    </citation>
    <scope>NUCLEOTIDE SEQUENCE</scope>
</reference>
<dbReference type="EMBL" id="HBUE01214641">
    <property type="protein sequence ID" value="CAG6536176.1"/>
    <property type="molecule type" value="Transcribed_RNA"/>
</dbReference>
<dbReference type="EMBL" id="HBUE01214638">
    <property type="protein sequence ID" value="CAG6536168.1"/>
    <property type="molecule type" value="Transcribed_RNA"/>
</dbReference>
<dbReference type="AlphaFoldDB" id="A0A8D8ESK0"/>
<name>A0A8D8ESK0_CULPI</name>
<dbReference type="EMBL" id="HBUE01214639">
    <property type="protein sequence ID" value="CAG6536172.1"/>
    <property type="molecule type" value="Transcribed_RNA"/>
</dbReference>
<dbReference type="EMBL" id="HBUE01214635">
    <property type="protein sequence ID" value="CAG6536157.1"/>
    <property type="molecule type" value="Transcribed_RNA"/>
</dbReference>
<dbReference type="EMBL" id="HBUE01321158">
    <property type="protein sequence ID" value="CAG6588167.1"/>
    <property type="molecule type" value="Transcribed_RNA"/>
</dbReference>
<sequence>MSSLKGGPCIGEQPGGHRLRSWKPTQTADSSIVSHRLWSKPSITCFAGKRPNFIFPKCTTRSASVSWHGVLYRCVWGIRRIPNVSGCQKDRSKPRVKAIPGQKTK</sequence>
<dbReference type="EMBL" id="HBUE01321154">
    <property type="protein sequence ID" value="CAG6588155.1"/>
    <property type="molecule type" value="Transcribed_RNA"/>
</dbReference>